<evidence type="ECO:0000256" key="1">
    <source>
        <dbReference type="ARBA" id="ARBA00004651"/>
    </source>
</evidence>
<keyword evidence="2 10" id="KW-1003">Cell membrane</keyword>
<feature type="transmembrane region" description="Helical" evidence="10">
    <location>
        <begin position="31"/>
        <end position="52"/>
    </location>
</feature>
<keyword evidence="12" id="KW-1185">Reference proteome</keyword>
<feature type="transmembrane region" description="Helical" evidence="10">
    <location>
        <begin position="93"/>
        <end position="114"/>
    </location>
</feature>
<keyword evidence="10" id="KW-0813">Transport</keyword>
<evidence type="ECO:0000256" key="5">
    <source>
        <dbReference type="ARBA" id="ARBA00023136"/>
    </source>
</evidence>
<keyword evidence="10" id="KW-0915">Sodium</keyword>
<comment type="subcellular location">
    <subcellularLocation>
        <location evidence="1 10">Cell membrane</location>
        <topology evidence="1 10">Multi-pass membrane protein</topology>
    </subcellularLocation>
</comment>
<evidence type="ECO:0000313" key="12">
    <source>
        <dbReference type="Proteomes" id="UP001234495"/>
    </source>
</evidence>
<evidence type="ECO:0000256" key="3">
    <source>
        <dbReference type="ARBA" id="ARBA00022692"/>
    </source>
</evidence>
<evidence type="ECO:0000256" key="10">
    <source>
        <dbReference type="HAMAP-Rule" id="MF_00454"/>
    </source>
</evidence>
<feature type="binding site" evidence="10">
    <location>
        <position position="71"/>
    </location>
    <ligand>
        <name>Na(+)</name>
        <dbReference type="ChEBI" id="CHEBI:29101"/>
        <note>structural</note>
    </ligand>
</feature>
<organism evidence="11 12">
    <name type="scientific">Metabacillus malikii</name>
    <dbReference type="NCBI Taxonomy" id="1504265"/>
    <lineage>
        <taxon>Bacteria</taxon>
        <taxon>Bacillati</taxon>
        <taxon>Bacillota</taxon>
        <taxon>Bacilli</taxon>
        <taxon>Bacillales</taxon>
        <taxon>Bacillaceae</taxon>
        <taxon>Metabacillus</taxon>
    </lineage>
</organism>
<dbReference type="EMBL" id="JAUSUD010000002">
    <property type="protein sequence ID" value="MDQ0229528.1"/>
    <property type="molecule type" value="Genomic_DNA"/>
</dbReference>
<dbReference type="PANTHER" id="PTHR28259">
    <property type="entry name" value="FLUORIDE EXPORT PROTEIN 1-RELATED"/>
    <property type="match status" value="1"/>
</dbReference>
<keyword evidence="4 10" id="KW-1133">Transmembrane helix</keyword>
<dbReference type="PANTHER" id="PTHR28259:SF1">
    <property type="entry name" value="FLUORIDE EXPORT PROTEIN 1-RELATED"/>
    <property type="match status" value="1"/>
</dbReference>
<keyword evidence="6 10" id="KW-0407">Ion channel</keyword>
<dbReference type="HAMAP" id="MF_00454">
    <property type="entry name" value="FluC"/>
    <property type="match status" value="1"/>
</dbReference>
<evidence type="ECO:0000256" key="9">
    <source>
        <dbReference type="ARBA" id="ARBA00049940"/>
    </source>
</evidence>
<dbReference type="RefSeq" id="WP_307337361.1">
    <property type="nucleotide sequence ID" value="NZ_JAUSUD010000002.1"/>
</dbReference>
<keyword evidence="10" id="KW-0406">Ion transport</keyword>
<dbReference type="InterPro" id="IPR003691">
    <property type="entry name" value="FluC"/>
</dbReference>
<evidence type="ECO:0000256" key="7">
    <source>
        <dbReference type="ARBA" id="ARBA00035120"/>
    </source>
</evidence>
<name>A0ABT9ZB83_9BACI</name>
<evidence type="ECO:0000256" key="8">
    <source>
        <dbReference type="ARBA" id="ARBA00035585"/>
    </source>
</evidence>
<gene>
    <name evidence="10" type="primary">fluC</name>
    <name evidence="10" type="synonym">crcB</name>
    <name evidence="11" type="ORF">J2S19_000779</name>
</gene>
<feature type="transmembrane region" description="Helical" evidence="10">
    <location>
        <begin position="58"/>
        <end position="81"/>
    </location>
</feature>
<keyword evidence="3 10" id="KW-0812">Transmembrane</keyword>
<accession>A0ABT9ZB83</accession>
<dbReference type="NCBIfam" id="TIGR00494">
    <property type="entry name" value="crcB"/>
    <property type="match status" value="1"/>
</dbReference>
<evidence type="ECO:0000256" key="2">
    <source>
        <dbReference type="ARBA" id="ARBA00022475"/>
    </source>
</evidence>
<keyword evidence="5 10" id="KW-0472">Membrane</keyword>
<evidence type="ECO:0000256" key="4">
    <source>
        <dbReference type="ARBA" id="ARBA00022989"/>
    </source>
</evidence>
<sequence>MIEVLIGGGLEAAFRYIISEYFNSRHRHNKIPLAIMFINWLGSFLLGIFVTIPLEEQFLLLLATGFCGGFTTFSTFSVEAVQLIQRKQYRHCFLYITMTVSGSIAGLMLGMLLFY</sequence>
<dbReference type="Proteomes" id="UP001234495">
    <property type="component" value="Unassembled WGS sequence"/>
</dbReference>
<keyword evidence="10" id="KW-0479">Metal-binding</keyword>
<evidence type="ECO:0000313" key="11">
    <source>
        <dbReference type="EMBL" id="MDQ0229528.1"/>
    </source>
</evidence>
<comment type="similarity">
    <text evidence="7 10">Belongs to the fluoride channel Fluc/FEX (TC 1.A.43) family.</text>
</comment>
<comment type="activity regulation">
    <text evidence="10">Na(+) is not transported, but it plays an essential structural role and its presence is essential for fluoride channel function.</text>
</comment>
<protein>
    <recommendedName>
        <fullName evidence="10">Fluoride-specific ion channel FluC</fullName>
    </recommendedName>
</protein>
<feature type="binding site" evidence="10">
    <location>
        <position position="68"/>
    </location>
    <ligand>
        <name>Na(+)</name>
        <dbReference type="ChEBI" id="CHEBI:29101"/>
        <note>structural</note>
    </ligand>
</feature>
<comment type="caution">
    <text evidence="11">The sequence shown here is derived from an EMBL/GenBank/DDBJ whole genome shotgun (WGS) entry which is preliminary data.</text>
</comment>
<comment type="catalytic activity">
    <reaction evidence="8">
        <text>fluoride(in) = fluoride(out)</text>
        <dbReference type="Rhea" id="RHEA:76159"/>
        <dbReference type="ChEBI" id="CHEBI:17051"/>
    </reaction>
    <physiologicalReaction direction="left-to-right" evidence="8">
        <dbReference type="Rhea" id="RHEA:76160"/>
    </physiologicalReaction>
</comment>
<comment type="function">
    <text evidence="9 10">Fluoride-specific ion channel. Important for reducing fluoride concentration in the cell, thus reducing its toxicity.</text>
</comment>
<evidence type="ECO:0000256" key="6">
    <source>
        <dbReference type="ARBA" id="ARBA00023303"/>
    </source>
</evidence>
<proteinExistence type="inferred from homology"/>
<dbReference type="Pfam" id="PF02537">
    <property type="entry name" value="CRCB"/>
    <property type="match status" value="1"/>
</dbReference>
<reference evidence="11 12" key="1">
    <citation type="submission" date="2023-07" db="EMBL/GenBank/DDBJ databases">
        <title>Genomic Encyclopedia of Type Strains, Phase IV (KMG-IV): sequencing the most valuable type-strain genomes for metagenomic binning, comparative biology and taxonomic classification.</title>
        <authorList>
            <person name="Goeker M."/>
        </authorList>
    </citation>
    <scope>NUCLEOTIDE SEQUENCE [LARGE SCALE GENOMIC DNA]</scope>
    <source>
        <strain evidence="11 12">DSM 29005</strain>
    </source>
</reference>